<accession>A0ACC1M7W8</accession>
<name>A0ACC1M7W8_9FUNG</name>
<reference evidence="1" key="1">
    <citation type="submission" date="2022-07" db="EMBL/GenBank/DDBJ databases">
        <title>Phylogenomic reconstructions and comparative analyses of Kickxellomycotina fungi.</title>
        <authorList>
            <person name="Reynolds N.K."/>
            <person name="Stajich J.E."/>
            <person name="Barry K."/>
            <person name="Grigoriev I.V."/>
            <person name="Crous P."/>
            <person name="Smith M.E."/>
        </authorList>
    </citation>
    <scope>NUCLEOTIDE SEQUENCE</scope>
    <source>
        <strain evidence="1">CBS 190363</strain>
    </source>
</reference>
<gene>
    <name evidence="1" type="ORF">IWW38_001140</name>
</gene>
<proteinExistence type="predicted"/>
<evidence type="ECO:0000313" key="2">
    <source>
        <dbReference type="Proteomes" id="UP001139981"/>
    </source>
</evidence>
<evidence type="ECO:0000313" key="1">
    <source>
        <dbReference type="EMBL" id="KAJ2899026.1"/>
    </source>
</evidence>
<comment type="caution">
    <text evidence="1">The sequence shown here is derived from an EMBL/GenBank/DDBJ whole genome shotgun (WGS) entry which is preliminary data.</text>
</comment>
<dbReference type="EMBL" id="JANBVB010000039">
    <property type="protein sequence ID" value="KAJ2899026.1"/>
    <property type="molecule type" value="Genomic_DNA"/>
</dbReference>
<protein>
    <submittedName>
        <fullName evidence="1">Uncharacterized protein</fullName>
    </submittedName>
</protein>
<dbReference type="Proteomes" id="UP001139981">
    <property type="component" value="Unassembled WGS sequence"/>
</dbReference>
<keyword evidence="2" id="KW-1185">Reference proteome</keyword>
<organism evidence="1 2">
    <name type="scientific">Coemansia aciculifera</name>
    <dbReference type="NCBI Taxonomy" id="417176"/>
    <lineage>
        <taxon>Eukaryota</taxon>
        <taxon>Fungi</taxon>
        <taxon>Fungi incertae sedis</taxon>
        <taxon>Zoopagomycota</taxon>
        <taxon>Kickxellomycotina</taxon>
        <taxon>Kickxellomycetes</taxon>
        <taxon>Kickxellales</taxon>
        <taxon>Kickxellaceae</taxon>
        <taxon>Coemansia</taxon>
    </lineage>
</organism>
<sequence>MEYFAKFTRHIRPQVFSDRQNATQLAKFEAAWKTIRAFHNTSKAHVDKTPLPAQLVLMFDLLVQEDIQQTDSDDSTTGACMEYLLGNNILDELVRLAERDQPLGIRGVVISNLSTFVSLTDDKLLVQKAVHNPILELLRSYSAYRSAKSSAAGGIAQSTASVASLFSTHQHIYDDDFVDLMYAICSKVRGEPMLLNIFFQDRKWLKSIEQQQQLLQQQQRSTDSLSAMLRSVESLDGGSPSPTSAYEFLLFSHLLQFVHLEGKAGDTARTSLLFLLELATTEIMASTGGNTALERFILDDSGFAAILSATLGAMYSQLPRSLRVSTSPSAVVPESFPSYSADLQNAIESSIFASGAAASDHHRWSDDRAGGGGGGPTDSASPVFRARLTSFVNVLGFIQEVLFRCPSPHVCDQLLKNVCDNFLQAILYPSLLESSDTDGSSVAVMRYLEAMLQTARHEDLVSAIMDFLTDNSTAAAASSTATATDTTLLFMSSGGKASRLADAACLPFTLRDLVYSNLQSSVSTDAVVSALNLLRLILVRHCRYSSRLIEVERVQSSGIKNGWMTNCTIAIDVHRQELDMYARLMVRLQSDHANNGAGGGAKRDATTDMDCSQSVHIPWRQQQKQQRGGALYRNITPKFENRATAVPESFSLGYDEYLEDAALEWDAHQAYHAELDALFAAQAARNALQNSQPKLPQSSIAAATSAGHAKQRRMRPRKYSEAVTSSSATSPSDTSVTMADTNGSREPRSSSLPVPAKRAATKHSIKQSDPIVRALMSLLTKYFAQPRECNLALTGVLAALVGCPHRTLDPWLGFNIPTLLNGVLNKPWCIWLDNLRNISDGDERDAAAANDSDSEGEDDPRGAARRPGGASAAAIVTADASKYVGLDRELQLAVKALPSGATPPSLYLVISGLVQQAMILQNEIPDFSRRLKRARNALMGIVEDVNDLDCELENASCYREVVLVPDSSKSRDRGLSSASLENARSLTMAAAAASSTVRGSAASSNSMADTIGTQNRNRSASGASAARQPESTNGANNASLLAPTRLAAGARGRAGSVGGQASDMTTSSSVSGVVGGKGMAAVGLDVSTCSLSSPASPASHALSVPPANANLAEFLENVIILQESIKEIIARVQVRRENGGDEDAVS</sequence>